<proteinExistence type="predicted"/>
<sequence length="60" mass="6643">MTSTPCSDDRRRRRLVGARRVFRLGFVVLAGFVAGCESLDVSGRYGHRSGLQDVEVSVPF</sequence>
<gene>
    <name evidence="2" type="ORF">GHC57_15800</name>
</gene>
<evidence type="ECO:0000313" key="2">
    <source>
        <dbReference type="EMBL" id="MQX37984.1"/>
    </source>
</evidence>
<keyword evidence="1" id="KW-0472">Membrane</keyword>
<keyword evidence="1" id="KW-1133">Transmembrane helix</keyword>
<evidence type="ECO:0000313" key="3">
    <source>
        <dbReference type="Proteomes" id="UP000434582"/>
    </source>
</evidence>
<name>A0A7X1ZH90_9PROT</name>
<dbReference type="AlphaFoldDB" id="A0A7X1ZH90"/>
<reference evidence="2 3" key="1">
    <citation type="submission" date="2019-10" db="EMBL/GenBank/DDBJ databases">
        <title>Draft whole-genome sequence of the purple nonsulfur photosynthetic bacterium Roseospira navarrensis DSM 15114.</title>
        <authorList>
            <person name="Kyndt J.A."/>
            <person name="Meyer T.E."/>
        </authorList>
    </citation>
    <scope>NUCLEOTIDE SEQUENCE [LARGE SCALE GENOMIC DNA]</scope>
    <source>
        <strain evidence="2 3">DSM 15114</strain>
    </source>
</reference>
<organism evidence="2 3">
    <name type="scientific">Roseospira navarrensis</name>
    <dbReference type="NCBI Taxonomy" id="140058"/>
    <lineage>
        <taxon>Bacteria</taxon>
        <taxon>Pseudomonadati</taxon>
        <taxon>Pseudomonadota</taxon>
        <taxon>Alphaproteobacteria</taxon>
        <taxon>Rhodospirillales</taxon>
        <taxon>Rhodospirillaceae</taxon>
        <taxon>Roseospira</taxon>
    </lineage>
</organism>
<accession>A0A7X1ZH90</accession>
<dbReference type="Proteomes" id="UP000434582">
    <property type="component" value="Unassembled WGS sequence"/>
</dbReference>
<protein>
    <submittedName>
        <fullName evidence="2">Uncharacterized protein</fullName>
    </submittedName>
</protein>
<keyword evidence="1" id="KW-0812">Transmembrane</keyword>
<comment type="caution">
    <text evidence="2">The sequence shown here is derived from an EMBL/GenBank/DDBJ whole genome shotgun (WGS) entry which is preliminary data.</text>
</comment>
<dbReference type="RefSeq" id="WP_153346004.1">
    <property type="nucleotide sequence ID" value="NZ_WIVE01000064.1"/>
</dbReference>
<dbReference type="EMBL" id="WIVE01000064">
    <property type="protein sequence ID" value="MQX37984.1"/>
    <property type="molecule type" value="Genomic_DNA"/>
</dbReference>
<feature type="transmembrane region" description="Helical" evidence="1">
    <location>
        <begin position="21"/>
        <end position="41"/>
    </location>
</feature>
<keyword evidence="3" id="KW-1185">Reference proteome</keyword>
<evidence type="ECO:0000256" key="1">
    <source>
        <dbReference type="SAM" id="Phobius"/>
    </source>
</evidence>